<dbReference type="EC" id="2.7.7.18" evidence="11"/>
<dbReference type="Pfam" id="PF01467">
    <property type="entry name" value="CTP_transf_like"/>
    <property type="match status" value="1"/>
</dbReference>
<dbReference type="InterPro" id="IPR004821">
    <property type="entry name" value="Cyt_trans-like"/>
</dbReference>
<evidence type="ECO:0000256" key="2">
    <source>
        <dbReference type="ARBA" id="ARBA00005019"/>
    </source>
</evidence>
<evidence type="ECO:0000259" key="12">
    <source>
        <dbReference type="Pfam" id="PF01467"/>
    </source>
</evidence>
<dbReference type="NCBIfam" id="TIGR00125">
    <property type="entry name" value="cyt_tran_rel"/>
    <property type="match status" value="1"/>
</dbReference>
<organism evidence="13">
    <name type="scientific">Thermodesulfovibrio autotrophicus</name>
    <dbReference type="NCBI Taxonomy" id="3118333"/>
    <lineage>
        <taxon>Bacteria</taxon>
        <taxon>Pseudomonadati</taxon>
        <taxon>Nitrospirota</taxon>
        <taxon>Thermodesulfovibrionia</taxon>
        <taxon>Thermodesulfovibrionales</taxon>
        <taxon>Thermodesulfovibrionaceae</taxon>
        <taxon>Thermodesulfovibrio</taxon>
    </lineage>
</organism>
<dbReference type="NCBIfam" id="TIGR00482">
    <property type="entry name" value="nicotinate (nicotinamide) nucleotide adenylyltransferase"/>
    <property type="match status" value="1"/>
</dbReference>
<dbReference type="CDD" id="cd02165">
    <property type="entry name" value="NMNAT"/>
    <property type="match status" value="1"/>
</dbReference>
<feature type="domain" description="Cytidyltransferase-like" evidence="12">
    <location>
        <begin position="5"/>
        <end position="178"/>
    </location>
</feature>
<keyword evidence="5 11" id="KW-0808">Transferase</keyword>
<dbReference type="PANTHER" id="PTHR39321">
    <property type="entry name" value="NICOTINATE-NUCLEOTIDE ADENYLYLTRANSFERASE-RELATED"/>
    <property type="match status" value="1"/>
</dbReference>
<comment type="similarity">
    <text evidence="3 11">Belongs to the NadD family.</text>
</comment>
<evidence type="ECO:0000256" key="9">
    <source>
        <dbReference type="ARBA" id="ARBA00023027"/>
    </source>
</evidence>
<evidence type="ECO:0000256" key="10">
    <source>
        <dbReference type="ARBA" id="ARBA00048721"/>
    </source>
</evidence>
<evidence type="ECO:0000256" key="8">
    <source>
        <dbReference type="ARBA" id="ARBA00022840"/>
    </source>
</evidence>
<protein>
    <recommendedName>
        <fullName evidence="11">Probable nicotinate-nucleotide adenylyltransferase</fullName>
        <ecNumber evidence="11">2.7.7.18</ecNumber>
    </recommendedName>
    <alternativeName>
        <fullName evidence="11">Deamido-NAD(+) diphosphorylase</fullName>
    </alternativeName>
    <alternativeName>
        <fullName evidence="11">Deamido-NAD(+) pyrophosphorylase</fullName>
    </alternativeName>
    <alternativeName>
        <fullName evidence="11">Nicotinate mononucleotide adenylyltransferase</fullName>
        <shortName evidence="11">NaMN adenylyltransferase</shortName>
    </alternativeName>
</protein>
<dbReference type="NCBIfam" id="NF000840">
    <property type="entry name" value="PRK00071.1-3"/>
    <property type="match status" value="1"/>
</dbReference>
<keyword evidence="7 11" id="KW-0547">Nucleotide-binding</keyword>
<proteinExistence type="inferred from homology"/>
<evidence type="ECO:0000256" key="5">
    <source>
        <dbReference type="ARBA" id="ARBA00022679"/>
    </source>
</evidence>
<dbReference type="PANTHER" id="PTHR39321:SF3">
    <property type="entry name" value="PHOSPHOPANTETHEINE ADENYLYLTRANSFERASE"/>
    <property type="match status" value="1"/>
</dbReference>
<evidence type="ECO:0000256" key="7">
    <source>
        <dbReference type="ARBA" id="ARBA00022741"/>
    </source>
</evidence>
<comment type="catalytic activity">
    <reaction evidence="10 11">
        <text>nicotinate beta-D-ribonucleotide + ATP + H(+) = deamido-NAD(+) + diphosphate</text>
        <dbReference type="Rhea" id="RHEA:22860"/>
        <dbReference type="ChEBI" id="CHEBI:15378"/>
        <dbReference type="ChEBI" id="CHEBI:30616"/>
        <dbReference type="ChEBI" id="CHEBI:33019"/>
        <dbReference type="ChEBI" id="CHEBI:57502"/>
        <dbReference type="ChEBI" id="CHEBI:58437"/>
        <dbReference type="EC" id="2.7.7.18"/>
    </reaction>
</comment>
<dbReference type="GO" id="GO:0005524">
    <property type="term" value="F:ATP binding"/>
    <property type="evidence" value="ECO:0007669"/>
    <property type="project" value="UniProtKB-KW"/>
</dbReference>
<keyword evidence="9 11" id="KW-0520">NAD</keyword>
<evidence type="ECO:0000256" key="4">
    <source>
        <dbReference type="ARBA" id="ARBA00022642"/>
    </source>
</evidence>
<dbReference type="GO" id="GO:0009435">
    <property type="term" value="P:NAD+ biosynthetic process"/>
    <property type="evidence" value="ECO:0007669"/>
    <property type="project" value="UniProtKB-UniRule"/>
</dbReference>
<keyword evidence="4 11" id="KW-0662">Pyridine nucleotide biosynthesis</keyword>
<comment type="function">
    <text evidence="1 11">Catalyzes the reversible adenylation of nicotinate mononucleotide (NaMN) to nicotinic acid adenine dinucleotide (NaAD).</text>
</comment>
<evidence type="ECO:0000256" key="3">
    <source>
        <dbReference type="ARBA" id="ARBA00009014"/>
    </source>
</evidence>
<dbReference type="SUPFAM" id="SSF52374">
    <property type="entry name" value="Nucleotidylyl transferase"/>
    <property type="match status" value="1"/>
</dbReference>
<dbReference type="InterPro" id="IPR014729">
    <property type="entry name" value="Rossmann-like_a/b/a_fold"/>
</dbReference>
<dbReference type="InterPro" id="IPR005248">
    <property type="entry name" value="NadD/NMNAT"/>
</dbReference>
<dbReference type="Gene3D" id="3.40.50.620">
    <property type="entry name" value="HUPs"/>
    <property type="match status" value="1"/>
</dbReference>
<evidence type="ECO:0000256" key="6">
    <source>
        <dbReference type="ARBA" id="ARBA00022695"/>
    </source>
</evidence>
<comment type="pathway">
    <text evidence="2 11">Cofactor biosynthesis; NAD(+) biosynthesis; deamido-NAD(+) from nicotinate D-ribonucleotide: step 1/1.</text>
</comment>
<keyword evidence="6 11" id="KW-0548">Nucleotidyltransferase</keyword>
<dbReference type="GO" id="GO:0004515">
    <property type="term" value="F:nicotinate-nucleotide adenylyltransferase activity"/>
    <property type="evidence" value="ECO:0007669"/>
    <property type="project" value="UniProtKB-UniRule"/>
</dbReference>
<evidence type="ECO:0000256" key="11">
    <source>
        <dbReference type="HAMAP-Rule" id="MF_00244"/>
    </source>
</evidence>
<dbReference type="HAMAP" id="MF_00244">
    <property type="entry name" value="NaMN_adenylyltr"/>
    <property type="match status" value="1"/>
</dbReference>
<evidence type="ECO:0000313" key="13">
    <source>
        <dbReference type="EMBL" id="XCH47341.1"/>
    </source>
</evidence>
<reference evidence="13" key="1">
    <citation type="submission" date="2024-01" db="EMBL/GenBank/DDBJ databases">
        <title>The first autotrophic representatives of the genus Thermodesulfovibrio.</title>
        <authorList>
            <person name="Maltseva A.I."/>
            <person name="Elcheninov A.G."/>
            <person name="Kublanov I.V."/>
            <person name="Lebedinsky A.V."/>
            <person name="Frolov E.N."/>
        </authorList>
    </citation>
    <scope>NUCLEOTIDE SEQUENCE</scope>
    <source>
        <strain evidence="13">3907-1M</strain>
    </source>
</reference>
<dbReference type="KEGG" id="taut:V4D30_03465"/>
<name>A0AAU8GXR6_9BACT</name>
<keyword evidence="8 11" id="KW-0067">ATP-binding</keyword>
<accession>A0AAU8GXR6</accession>
<dbReference type="AlphaFoldDB" id="A0AAU8GXR6"/>
<sequence>MKIGLFGGTFNPIHYGHLRVAEEVREAFLLDKILFIPAGIPPLKKYDILQPMHRLKMTELAVKDNPFFEVSDFEAKQKKPSYTINTLTHLKKLYQNDTLFFIMGIDAFLELKSWHRYEELLRMVDFIVMSRPGFDSLQNYELIEDEEAENCFKIKNSDKKAFFISVFPFWISSTQIRKMIQNGKTIRYLVPEEVREYIEKNKLYRE</sequence>
<dbReference type="EMBL" id="CP144373">
    <property type="protein sequence ID" value="XCH47341.1"/>
    <property type="molecule type" value="Genomic_DNA"/>
</dbReference>
<dbReference type="RefSeq" id="WP_353684863.1">
    <property type="nucleotide sequence ID" value="NZ_CP144373.1"/>
</dbReference>
<evidence type="ECO:0000256" key="1">
    <source>
        <dbReference type="ARBA" id="ARBA00002324"/>
    </source>
</evidence>
<gene>
    <name evidence="11 13" type="primary">nadD</name>
    <name evidence="13" type="ORF">V4D30_03465</name>
</gene>